<dbReference type="eggNOG" id="ENOG5032SC7">
    <property type="taxonomic scope" value="Bacteria"/>
</dbReference>
<keyword evidence="1" id="KW-0812">Transmembrane</keyword>
<gene>
    <name evidence="2" type="ORF">IT41_08805</name>
    <name evidence="3" type="ORF">SAMN04487972_10844</name>
</gene>
<dbReference type="RefSeq" id="WP_036740281.1">
    <property type="nucleotide sequence ID" value="NZ_FOJO01000008.1"/>
</dbReference>
<dbReference type="EMBL" id="FOJO01000008">
    <property type="protein sequence ID" value="SFA51027.1"/>
    <property type="molecule type" value="Genomic_DNA"/>
</dbReference>
<dbReference type="OrthoDB" id="7851333at2"/>
<keyword evidence="1" id="KW-1133">Transmembrane helix</keyword>
<evidence type="ECO:0000313" key="2">
    <source>
        <dbReference type="EMBL" id="KGJ04753.1"/>
    </source>
</evidence>
<reference evidence="3 5" key="3">
    <citation type="submission" date="2016-10" db="EMBL/GenBank/DDBJ databases">
        <authorList>
            <person name="de Groot N.N."/>
        </authorList>
    </citation>
    <scope>NUCLEOTIDE SEQUENCE [LARGE SCALE GENOMIC DNA]</scope>
    <source>
        <strain evidence="3 5">CGMCC 1.6117</strain>
    </source>
</reference>
<accession>A0A099F397</accession>
<keyword evidence="1" id="KW-0472">Membrane</keyword>
<reference evidence="2 4" key="1">
    <citation type="submission" date="2014-09" db="EMBL/GenBank/DDBJ databases">
        <authorList>
            <person name="McGinnis J.M."/>
            <person name="Wolfgang W.J."/>
        </authorList>
    </citation>
    <scope>NUCLEOTIDE SEQUENCE [LARGE SCALE GENOMIC DNA]</scope>
    <source>
        <strain evidence="2 4">JCM 14014</strain>
    </source>
</reference>
<evidence type="ECO:0000256" key="1">
    <source>
        <dbReference type="SAM" id="Phobius"/>
    </source>
</evidence>
<protein>
    <submittedName>
        <fullName evidence="2">Uncharacterized protein</fullName>
    </submittedName>
</protein>
<feature type="transmembrane region" description="Helical" evidence="1">
    <location>
        <begin position="36"/>
        <end position="53"/>
    </location>
</feature>
<name>A0A099F397_9RHOB</name>
<keyword evidence="4" id="KW-1185">Reference proteome</keyword>
<reference evidence="2 4" key="2">
    <citation type="submission" date="2014-10" db="EMBL/GenBank/DDBJ databases">
        <title>Paracoccus sanguinis sp. nov., isolated from clinical specimens of New York State patients.</title>
        <authorList>
            <person name="Mingle L.A."/>
            <person name="Cole J.A."/>
            <person name="Lapierre P."/>
            <person name="Musser K.A."/>
        </authorList>
    </citation>
    <scope>NUCLEOTIDE SEQUENCE [LARGE SCALE GENOMIC DNA]</scope>
    <source>
        <strain evidence="2 4">JCM 14014</strain>
    </source>
</reference>
<evidence type="ECO:0000313" key="4">
    <source>
        <dbReference type="Proteomes" id="UP000029846"/>
    </source>
</evidence>
<proteinExistence type="predicted"/>
<dbReference type="STRING" id="376733.SAMN04487972_10844"/>
<dbReference type="Proteomes" id="UP000182312">
    <property type="component" value="Unassembled WGS sequence"/>
</dbReference>
<feature type="transmembrane region" description="Helical" evidence="1">
    <location>
        <begin position="12"/>
        <end position="30"/>
    </location>
</feature>
<evidence type="ECO:0000313" key="3">
    <source>
        <dbReference type="EMBL" id="SFA51027.1"/>
    </source>
</evidence>
<dbReference type="Proteomes" id="UP000029846">
    <property type="component" value="Unassembled WGS sequence"/>
</dbReference>
<dbReference type="EMBL" id="JRKN01000009">
    <property type="protein sequence ID" value="KGJ04753.1"/>
    <property type="molecule type" value="Genomic_DNA"/>
</dbReference>
<dbReference type="AlphaFoldDB" id="A0A099F397"/>
<evidence type="ECO:0000313" key="5">
    <source>
        <dbReference type="Proteomes" id="UP000182312"/>
    </source>
</evidence>
<organism evidence="2 4">
    <name type="scientific">Paracoccus halophilus</name>
    <dbReference type="NCBI Taxonomy" id="376733"/>
    <lineage>
        <taxon>Bacteria</taxon>
        <taxon>Pseudomonadati</taxon>
        <taxon>Pseudomonadota</taxon>
        <taxon>Alphaproteobacteria</taxon>
        <taxon>Rhodobacterales</taxon>
        <taxon>Paracoccaceae</taxon>
        <taxon>Paracoccus</taxon>
    </lineage>
</organism>
<sequence length="171" mass="18634">MIRPELAARLRPWAETGAALASAGFGLWLFSLGGWLFWPLGAILALGSVLWALDARRRMRFRHDSLGPGLVELDEGAIRYLSPNRLMGGEMPLPELAEIRLLRLNGRRHWRLKRLDGQALLVPADAAGAEMLAGAFATLPGIDMGRVSAALAGDAPAFQTLWTRPARDTLT</sequence>